<proteinExistence type="predicted"/>
<protein>
    <recommendedName>
        <fullName evidence="2">Gfo/Idh/MocA-like oxidoreductase N-terminal domain-containing protein</fullName>
    </recommendedName>
</protein>
<organism evidence="3 4">
    <name type="scientific">Penicillium alfredii</name>
    <dbReference type="NCBI Taxonomy" id="1506179"/>
    <lineage>
        <taxon>Eukaryota</taxon>
        <taxon>Fungi</taxon>
        <taxon>Dikarya</taxon>
        <taxon>Ascomycota</taxon>
        <taxon>Pezizomycotina</taxon>
        <taxon>Eurotiomycetes</taxon>
        <taxon>Eurotiomycetidae</taxon>
        <taxon>Eurotiales</taxon>
        <taxon>Aspergillaceae</taxon>
        <taxon>Penicillium</taxon>
    </lineage>
</organism>
<accession>A0A9W9FS40</accession>
<feature type="region of interest" description="Disordered" evidence="1">
    <location>
        <begin position="185"/>
        <end position="208"/>
    </location>
</feature>
<evidence type="ECO:0000313" key="3">
    <source>
        <dbReference type="EMBL" id="KAJ5105312.1"/>
    </source>
</evidence>
<name>A0A9W9FS40_9EURO</name>
<comment type="caution">
    <text evidence="3">The sequence shown here is derived from an EMBL/GenBank/DDBJ whole genome shotgun (WGS) entry which is preliminary data.</text>
</comment>
<dbReference type="InterPro" id="IPR036291">
    <property type="entry name" value="NAD(P)-bd_dom_sf"/>
</dbReference>
<evidence type="ECO:0000256" key="1">
    <source>
        <dbReference type="SAM" id="MobiDB-lite"/>
    </source>
</evidence>
<reference evidence="3" key="1">
    <citation type="submission" date="2022-11" db="EMBL/GenBank/DDBJ databases">
        <authorList>
            <person name="Petersen C."/>
        </authorList>
    </citation>
    <scope>NUCLEOTIDE SEQUENCE</scope>
    <source>
        <strain evidence="3">IBT 34128</strain>
    </source>
</reference>
<dbReference type="GO" id="GO:0016491">
    <property type="term" value="F:oxidoreductase activity"/>
    <property type="evidence" value="ECO:0007669"/>
    <property type="project" value="TreeGrafter"/>
</dbReference>
<dbReference type="Pfam" id="PF01408">
    <property type="entry name" value="GFO_IDH_MocA"/>
    <property type="match status" value="1"/>
</dbReference>
<feature type="domain" description="Gfo/Idh/MocA-like oxidoreductase N-terminal" evidence="2">
    <location>
        <begin position="6"/>
        <end position="123"/>
    </location>
</feature>
<dbReference type="EMBL" id="JAPMSZ010000004">
    <property type="protein sequence ID" value="KAJ5105312.1"/>
    <property type="molecule type" value="Genomic_DNA"/>
</dbReference>
<gene>
    <name evidence="3" type="ORF">NUU61_002659</name>
</gene>
<dbReference type="GO" id="GO:0006740">
    <property type="term" value="P:NADPH regeneration"/>
    <property type="evidence" value="ECO:0007669"/>
    <property type="project" value="TreeGrafter"/>
</dbReference>
<dbReference type="GO" id="GO:0000166">
    <property type="term" value="F:nucleotide binding"/>
    <property type="evidence" value="ECO:0007669"/>
    <property type="project" value="InterPro"/>
</dbReference>
<dbReference type="PANTHER" id="PTHR42840:SF7">
    <property type="entry name" value="BINDING ROSSMANN FOLD OXIDOREDUCTASE, PUTATIVE (AFU_ORTHOLOGUE AFUA_4G10190)-RELATED"/>
    <property type="match status" value="1"/>
</dbReference>
<keyword evidence="4" id="KW-1185">Reference proteome</keyword>
<dbReference type="GO" id="GO:0005737">
    <property type="term" value="C:cytoplasm"/>
    <property type="evidence" value="ECO:0007669"/>
    <property type="project" value="TreeGrafter"/>
</dbReference>
<dbReference type="InterPro" id="IPR000683">
    <property type="entry name" value="Gfo/Idh/MocA-like_OxRdtase_N"/>
</dbReference>
<dbReference type="AlphaFoldDB" id="A0A9W9FS40"/>
<dbReference type="Proteomes" id="UP001141434">
    <property type="component" value="Unassembled WGS sequence"/>
</dbReference>
<dbReference type="PANTHER" id="PTHR42840">
    <property type="entry name" value="NAD(P)-BINDING ROSSMANN-FOLD SUPERFAMILY PROTEIN-RELATED"/>
    <property type="match status" value="1"/>
</dbReference>
<dbReference type="SUPFAM" id="SSF51735">
    <property type="entry name" value="NAD(P)-binding Rossmann-fold domains"/>
    <property type="match status" value="1"/>
</dbReference>
<evidence type="ECO:0000259" key="2">
    <source>
        <dbReference type="Pfam" id="PF01408"/>
    </source>
</evidence>
<reference evidence="3" key="2">
    <citation type="journal article" date="2023" name="IMA Fungus">
        <title>Comparative genomic study of the Penicillium genus elucidates a diverse pangenome and 15 lateral gene transfer events.</title>
        <authorList>
            <person name="Petersen C."/>
            <person name="Sorensen T."/>
            <person name="Nielsen M.R."/>
            <person name="Sondergaard T.E."/>
            <person name="Sorensen J.L."/>
            <person name="Fitzpatrick D.A."/>
            <person name="Frisvad J.C."/>
            <person name="Nielsen K.L."/>
        </authorList>
    </citation>
    <scope>NUCLEOTIDE SEQUENCE</scope>
    <source>
        <strain evidence="3">IBT 34128</strain>
    </source>
</reference>
<feature type="compositionally biased region" description="Low complexity" evidence="1">
    <location>
        <begin position="191"/>
        <end position="208"/>
    </location>
</feature>
<dbReference type="GeneID" id="81392409"/>
<dbReference type="RefSeq" id="XP_056514308.1">
    <property type="nucleotide sequence ID" value="XM_056653241.1"/>
</dbReference>
<dbReference type="OrthoDB" id="64915at2759"/>
<sequence>MSTPVLRVGILGATDTAQATYLPILHSDPTHFHLSIIYDPNPEVTQHCQAQFKIPYRTSVADDVLRHAGIDLVLNLLPMEDREQYTVAALKAGKHVMVEAPLSLSIPGWQHIRGAIKKRNATTATGVTTQSNGDTNNSVESKNNPKIFVSCAYRYAPCFTEVFKKELASLDRIYYARCRNIAGAPSINPRPTTNGNKPTKNGTNGAATNPNTTAQFRALLADVFGGPEEDLTPDRAAFCRFLGTRGGHDLSLMRECLGLPDAVSSVSITVPFYSVVFHYTDTAGQGQGHPFTLLYEAGVDGVPRCDAHLTIYGANKTISVQYDFPCPGEVGSIEGLCVRVVVEEAEPDTAVCSGHGHINGNGHGNGIASSWYTDSCARVKRTEIVSSADDAYRQELAALYSYLVEGNTAGKTDAGDALMDLRLLRLIFEHYNRQCGTIRTPLG</sequence>
<dbReference type="Gene3D" id="3.40.50.720">
    <property type="entry name" value="NAD(P)-binding Rossmann-like Domain"/>
    <property type="match status" value="1"/>
</dbReference>
<evidence type="ECO:0000313" key="4">
    <source>
        <dbReference type="Proteomes" id="UP001141434"/>
    </source>
</evidence>